<evidence type="ECO:0000256" key="3">
    <source>
        <dbReference type="ARBA" id="ARBA00022741"/>
    </source>
</evidence>
<comment type="caution">
    <text evidence="17">The sequence shown here is derived from an EMBL/GenBank/DDBJ whole genome shotgun (WGS) entry which is preliminary data.</text>
</comment>
<comment type="similarity">
    <text evidence="1">Belongs to the helicase family. RecQ subfamily.</text>
</comment>
<evidence type="ECO:0000256" key="12">
    <source>
        <dbReference type="SAM" id="MobiDB-lite"/>
    </source>
</evidence>
<dbReference type="InterPro" id="IPR001650">
    <property type="entry name" value="Helicase_C-like"/>
</dbReference>
<dbReference type="InterPro" id="IPR027417">
    <property type="entry name" value="P-loop_NTPase"/>
</dbReference>
<sequence length="1240" mass="136470">MEVLAVKASVDAAIERDNVSHRTETCHTHPLKPISATSKGTAKVNLALRARSSVFKRKETEGIRGRYLELVTNDGPSETIPQRDHPDEHSPPVDSHLSKKTDCIESHIASQKDDLLSDLFALVNSAENIPPPSTVREVHSSERIMPAACMEIPRPNTATGNEAAQKATSNDNFVRLNLKNGAGACRGARNKKTLRKAAVLHRQRLERTNAPLDQRAPPGVEATVICQSRTGVDPLDDLLDGTYKVASSKSKRSRRGDAPSCSGHQQPCKLVTVKKNTRGNKGRKFYACSFPRGEQCDHFEWADDTQEAINAALQNNDSTSGFIARQVTGYVNQIRSLTVPELRTLTEKHKLRKTGNKAELLARLAIWAHDEIAKGTEDWQEANPVSAKKVGDSLPKVKDRVPKQDLENADSSIREASSVVLSETEDEDDNDDEDDDSLSSSENELEIMNYSETSPERGRDSGGDGELPTTSLNQGNCRILSALQNTFGFNSFREGQEWAIRRCLDHKRSCFVAPTGFGKSLCYTLPATLMDGVCIVVSPLVSLMEDQLRLLPPRIPAATLSGSLSASTMTATVDDILRGRIKIVFVSPERLTSPSFRRMFLPTWNAVENRFDRRFPDVSLLCVDEAHCMSQWAHNFRPSYMRLAMMLEIIQPKSVLAMTATAGPRVVDDICRTLSITAPNEDEGVDCSEAVQIMSSDRDNINVQSIFLSSQEERLSKLIDILSPVPKYEQRKSPLYGQLANGSVIVYVWRQRDAEAVAESIVSAGIEGGVVFYHGGMSSDARSRSQSKFMRGKARICVATIAFGLGINKADVAGVIHLYLSSSPEHYVQEIGRAGRDGRPAKAIALVLNDEVSVRNSLAHSDLISRSQVLGLLKILQSLVLAAISKLSKPRDTLNVSVPLQDTVLSTDVKSETIETILSLLEGREKGRLLFVHGVLYDKAVVSPNQMNLSPLGEKEPVVRTLQSCATCLELPVISAQSDFTLQSMPMSLDTCNSGSSFGTYAFSVSDCSNMLAENAEPRHIFATLRRLETSGDIKLSLDTSPRGRALSITVTKEGIATFTDLKTTAIEDLATELFNQLANTIFANAKKVLDIDFILREVSKRDSSSHTDQRESSKSPSLERFQELVRQYFCSCESSSVTPSDGSSAACFLGVPAARTLQEHSEIVYRFLMEMESSRGESRHVQLGNPAAKDYTLLAITKFLHGIPSASYRLDNLRAHHLFGQLQQTHFNLLLNSLRAFFC</sequence>
<evidence type="ECO:0000256" key="5">
    <source>
        <dbReference type="ARBA" id="ARBA00022801"/>
    </source>
</evidence>
<organism evidence="17 18">
    <name type="scientific">Fistulifera solaris</name>
    <name type="common">Oleaginous diatom</name>
    <dbReference type="NCBI Taxonomy" id="1519565"/>
    <lineage>
        <taxon>Eukaryota</taxon>
        <taxon>Sar</taxon>
        <taxon>Stramenopiles</taxon>
        <taxon>Ochrophyta</taxon>
        <taxon>Bacillariophyta</taxon>
        <taxon>Bacillariophyceae</taxon>
        <taxon>Bacillariophycidae</taxon>
        <taxon>Naviculales</taxon>
        <taxon>Naviculaceae</taxon>
        <taxon>Fistulifera</taxon>
    </lineage>
</organism>
<evidence type="ECO:0000259" key="16">
    <source>
        <dbReference type="PROSITE" id="PS51999"/>
    </source>
</evidence>
<dbReference type="GO" id="GO:0008270">
    <property type="term" value="F:zinc ion binding"/>
    <property type="evidence" value="ECO:0007669"/>
    <property type="project" value="UniProtKB-KW"/>
</dbReference>
<dbReference type="InterPro" id="IPR010666">
    <property type="entry name" value="Znf_GRF"/>
</dbReference>
<feature type="domain" description="SAP" evidence="13">
    <location>
        <begin position="334"/>
        <end position="368"/>
    </location>
</feature>
<keyword evidence="7" id="KW-0862">Zinc</keyword>
<evidence type="ECO:0000256" key="8">
    <source>
        <dbReference type="ARBA" id="ARBA00022840"/>
    </source>
</evidence>
<keyword evidence="18" id="KW-1185">Reference proteome</keyword>
<evidence type="ECO:0000313" key="18">
    <source>
        <dbReference type="Proteomes" id="UP000198406"/>
    </source>
</evidence>
<gene>
    <name evidence="17" type="ORF">FisN_21Hh060</name>
</gene>
<dbReference type="OrthoDB" id="75161at2759"/>
<evidence type="ECO:0000256" key="11">
    <source>
        <dbReference type="PROSITE-ProRule" id="PRU01343"/>
    </source>
</evidence>
<evidence type="ECO:0000256" key="10">
    <source>
        <dbReference type="ARBA" id="ARBA00034808"/>
    </source>
</evidence>
<dbReference type="Gene3D" id="1.10.720.30">
    <property type="entry name" value="SAP domain"/>
    <property type="match status" value="1"/>
</dbReference>
<evidence type="ECO:0000256" key="1">
    <source>
        <dbReference type="ARBA" id="ARBA00005446"/>
    </source>
</evidence>
<dbReference type="PROSITE" id="PS51194">
    <property type="entry name" value="HELICASE_CTER"/>
    <property type="match status" value="1"/>
</dbReference>
<dbReference type="GO" id="GO:0005737">
    <property type="term" value="C:cytoplasm"/>
    <property type="evidence" value="ECO:0007669"/>
    <property type="project" value="TreeGrafter"/>
</dbReference>
<keyword evidence="4 11" id="KW-0863">Zinc-finger</keyword>
<dbReference type="GO" id="GO:0005694">
    <property type="term" value="C:chromosome"/>
    <property type="evidence" value="ECO:0007669"/>
    <property type="project" value="TreeGrafter"/>
</dbReference>
<evidence type="ECO:0000259" key="15">
    <source>
        <dbReference type="PROSITE" id="PS51194"/>
    </source>
</evidence>
<dbReference type="NCBIfam" id="TIGR00614">
    <property type="entry name" value="recQ_fam"/>
    <property type="match status" value="1"/>
</dbReference>
<keyword evidence="5 17" id="KW-0378">Hydrolase</keyword>
<dbReference type="Pfam" id="PF00271">
    <property type="entry name" value="Helicase_C"/>
    <property type="match status" value="1"/>
</dbReference>
<feature type="compositionally biased region" description="Acidic residues" evidence="12">
    <location>
        <begin position="423"/>
        <end position="437"/>
    </location>
</feature>
<proteinExistence type="inferred from homology"/>
<dbReference type="InterPro" id="IPR003034">
    <property type="entry name" value="SAP_dom"/>
</dbReference>
<dbReference type="PROSITE" id="PS50800">
    <property type="entry name" value="SAP"/>
    <property type="match status" value="1"/>
</dbReference>
<dbReference type="Pfam" id="PF00270">
    <property type="entry name" value="DEAD"/>
    <property type="match status" value="1"/>
</dbReference>
<keyword evidence="6 17" id="KW-0347">Helicase</keyword>
<feature type="compositionally biased region" description="Basic and acidic residues" evidence="12">
    <location>
        <begin position="81"/>
        <end position="98"/>
    </location>
</feature>
<feature type="domain" description="GRF-type" evidence="16">
    <location>
        <begin position="261"/>
        <end position="305"/>
    </location>
</feature>
<dbReference type="GO" id="GO:0005634">
    <property type="term" value="C:nucleus"/>
    <property type="evidence" value="ECO:0007669"/>
    <property type="project" value="TreeGrafter"/>
</dbReference>
<dbReference type="PANTHER" id="PTHR13710">
    <property type="entry name" value="DNA HELICASE RECQ FAMILY MEMBER"/>
    <property type="match status" value="1"/>
</dbReference>
<dbReference type="SUPFAM" id="SSF68906">
    <property type="entry name" value="SAP domain"/>
    <property type="match status" value="1"/>
</dbReference>
<keyword evidence="2" id="KW-0479">Metal-binding</keyword>
<evidence type="ECO:0000313" key="17">
    <source>
        <dbReference type="EMBL" id="GAX23255.1"/>
    </source>
</evidence>
<dbReference type="InterPro" id="IPR036361">
    <property type="entry name" value="SAP_dom_sf"/>
</dbReference>
<evidence type="ECO:0000256" key="2">
    <source>
        <dbReference type="ARBA" id="ARBA00022723"/>
    </source>
</evidence>
<feature type="region of interest" description="Disordered" evidence="12">
    <location>
        <begin position="246"/>
        <end position="265"/>
    </location>
</feature>
<dbReference type="GO" id="GO:0016787">
    <property type="term" value="F:hydrolase activity"/>
    <property type="evidence" value="ECO:0007669"/>
    <property type="project" value="UniProtKB-KW"/>
</dbReference>
<feature type="domain" description="Helicase C-terminal" evidence="15">
    <location>
        <begin position="720"/>
        <end position="880"/>
    </location>
</feature>
<keyword evidence="3" id="KW-0547">Nucleotide-binding</keyword>
<accession>A0A1Z5KAS2</accession>
<dbReference type="InterPro" id="IPR014001">
    <property type="entry name" value="Helicase_ATP-bd"/>
</dbReference>
<dbReference type="PANTHER" id="PTHR13710:SF108">
    <property type="entry name" value="ATP-DEPENDENT DNA HELICASE Q4"/>
    <property type="match status" value="1"/>
</dbReference>
<dbReference type="EC" id="5.6.2.4" evidence="10"/>
<dbReference type="GO" id="GO:0000724">
    <property type="term" value="P:double-strand break repair via homologous recombination"/>
    <property type="evidence" value="ECO:0007669"/>
    <property type="project" value="TreeGrafter"/>
</dbReference>
<dbReference type="GO" id="GO:0003676">
    <property type="term" value="F:nucleic acid binding"/>
    <property type="evidence" value="ECO:0007669"/>
    <property type="project" value="InterPro"/>
</dbReference>
<dbReference type="GO" id="GO:0009378">
    <property type="term" value="F:four-way junction helicase activity"/>
    <property type="evidence" value="ECO:0007669"/>
    <property type="project" value="TreeGrafter"/>
</dbReference>
<dbReference type="Gene3D" id="3.40.50.300">
    <property type="entry name" value="P-loop containing nucleotide triphosphate hydrolases"/>
    <property type="match status" value="2"/>
</dbReference>
<evidence type="ECO:0000256" key="9">
    <source>
        <dbReference type="ARBA" id="ARBA00034617"/>
    </source>
</evidence>
<dbReference type="SMART" id="SM00490">
    <property type="entry name" value="HELICc"/>
    <property type="match status" value="1"/>
</dbReference>
<protein>
    <recommendedName>
        <fullName evidence="10">DNA 3'-5' helicase</fullName>
        <ecNumber evidence="10">5.6.2.4</ecNumber>
    </recommendedName>
</protein>
<name>A0A1Z5KAS2_FISSO</name>
<keyword evidence="8" id="KW-0067">ATP-binding</keyword>
<dbReference type="AlphaFoldDB" id="A0A1Z5KAS2"/>
<dbReference type="EMBL" id="BDSP01000199">
    <property type="protein sequence ID" value="GAX23255.1"/>
    <property type="molecule type" value="Genomic_DNA"/>
</dbReference>
<dbReference type="GO" id="GO:0043138">
    <property type="term" value="F:3'-5' DNA helicase activity"/>
    <property type="evidence" value="ECO:0007669"/>
    <property type="project" value="UniProtKB-EC"/>
</dbReference>
<dbReference type="Proteomes" id="UP000198406">
    <property type="component" value="Unassembled WGS sequence"/>
</dbReference>
<feature type="domain" description="Helicase ATP-binding" evidence="14">
    <location>
        <begin position="500"/>
        <end position="680"/>
    </location>
</feature>
<dbReference type="SMART" id="SM00487">
    <property type="entry name" value="DEXDc"/>
    <property type="match status" value="1"/>
</dbReference>
<evidence type="ECO:0000256" key="4">
    <source>
        <dbReference type="ARBA" id="ARBA00022771"/>
    </source>
</evidence>
<dbReference type="InParanoid" id="A0A1Z5KAS2"/>
<dbReference type="PROSITE" id="PS51192">
    <property type="entry name" value="HELICASE_ATP_BIND_1"/>
    <property type="match status" value="1"/>
</dbReference>
<feature type="compositionally biased region" description="Basic and acidic residues" evidence="12">
    <location>
        <begin position="389"/>
        <end position="406"/>
    </location>
</feature>
<feature type="region of interest" description="Disordered" evidence="12">
    <location>
        <begin position="72"/>
        <end position="98"/>
    </location>
</feature>
<dbReference type="SMART" id="SM00513">
    <property type="entry name" value="SAP"/>
    <property type="match status" value="1"/>
</dbReference>
<dbReference type="PROSITE" id="PS51999">
    <property type="entry name" value="ZF_GRF"/>
    <property type="match status" value="1"/>
</dbReference>
<evidence type="ECO:0000256" key="7">
    <source>
        <dbReference type="ARBA" id="ARBA00022833"/>
    </source>
</evidence>
<dbReference type="SUPFAM" id="SSF52540">
    <property type="entry name" value="P-loop containing nucleoside triphosphate hydrolases"/>
    <property type="match status" value="1"/>
</dbReference>
<evidence type="ECO:0000259" key="13">
    <source>
        <dbReference type="PROSITE" id="PS50800"/>
    </source>
</evidence>
<feature type="region of interest" description="Disordered" evidence="12">
    <location>
        <begin position="378"/>
        <end position="471"/>
    </location>
</feature>
<dbReference type="GO" id="GO:0005524">
    <property type="term" value="F:ATP binding"/>
    <property type="evidence" value="ECO:0007669"/>
    <property type="project" value="UniProtKB-KW"/>
</dbReference>
<evidence type="ECO:0000256" key="6">
    <source>
        <dbReference type="ARBA" id="ARBA00022806"/>
    </source>
</evidence>
<reference evidence="17 18" key="1">
    <citation type="journal article" date="2015" name="Plant Cell">
        <title>Oil accumulation by the oleaginous diatom Fistulifera solaris as revealed by the genome and transcriptome.</title>
        <authorList>
            <person name="Tanaka T."/>
            <person name="Maeda Y."/>
            <person name="Veluchamy A."/>
            <person name="Tanaka M."/>
            <person name="Abida H."/>
            <person name="Marechal E."/>
            <person name="Bowler C."/>
            <person name="Muto M."/>
            <person name="Sunaga Y."/>
            <person name="Tanaka M."/>
            <person name="Yoshino T."/>
            <person name="Taniguchi T."/>
            <person name="Fukuda Y."/>
            <person name="Nemoto M."/>
            <person name="Matsumoto M."/>
            <person name="Wong P.S."/>
            <person name="Aburatani S."/>
            <person name="Fujibuchi W."/>
        </authorList>
    </citation>
    <scope>NUCLEOTIDE SEQUENCE [LARGE SCALE GENOMIC DNA]</scope>
    <source>
        <strain evidence="17 18">JPCC DA0580</strain>
    </source>
</reference>
<comment type="catalytic activity">
    <reaction evidence="9">
        <text>Couples ATP hydrolysis with the unwinding of duplex DNA by translocating in the 3'-5' direction.</text>
        <dbReference type="EC" id="5.6.2.4"/>
    </reaction>
</comment>
<dbReference type="Pfam" id="PF02037">
    <property type="entry name" value="SAP"/>
    <property type="match status" value="1"/>
</dbReference>
<dbReference type="InterPro" id="IPR004589">
    <property type="entry name" value="DNA_helicase_ATP-dep_RecQ"/>
</dbReference>
<dbReference type="Pfam" id="PF06839">
    <property type="entry name" value="Zn_ribbon_GRF"/>
    <property type="match status" value="1"/>
</dbReference>
<dbReference type="InterPro" id="IPR011545">
    <property type="entry name" value="DEAD/DEAH_box_helicase_dom"/>
</dbReference>
<evidence type="ECO:0000259" key="14">
    <source>
        <dbReference type="PROSITE" id="PS51192"/>
    </source>
</evidence>